<dbReference type="InterPro" id="IPR009242">
    <property type="entry name" value="DUF896"/>
</dbReference>
<keyword evidence="4" id="KW-1185">Reference proteome</keyword>
<organism evidence="3 4">
    <name type="scientific">Mitsuokella multacida DSM 20544</name>
    <dbReference type="NCBI Taxonomy" id="500635"/>
    <lineage>
        <taxon>Bacteria</taxon>
        <taxon>Bacillati</taxon>
        <taxon>Bacillota</taxon>
        <taxon>Negativicutes</taxon>
        <taxon>Selenomonadales</taxon>
        <taxon>Selenomonadaceae</taxon>
        <taxon>Mitsuokella</taxon>
    </lineage>
</organism>
<dbReference type="eggNOG" id="COG4224">
    <property type="taxonomic scope" value="Bacteria"/>
</dbReference>
<dbReference type="PANTHER" id="PTHR37300:SF1">
    <property type="entry name" value="UPF0291 PROTEIN YNZC"/>
    <property type="match status" value="1"/>
</dbReference>
<gene>
    <name evidence="3" type="ORF">MITSMUL_04347</name>
</gene>
<sequence>MITKELIARINELSRKKRSSGLSEDERIEQQNLREQYLAGIREQVRNMLDQVEIIDTPLGEQHVTHVKEVAFSLHPSHKLH</sequence>
<dbReference type="PATRIC" id="fig|500635.8.peg.681"/>
<proteinExistence type="inferred from homology"/>
<evidence type="ECO:0000256" key="1">
    <source>
        <dbReference type="ARBA" id="ARBA00022490"/>
    </source>
</evidence>
<evidence type="ECO:0000256" key="2">
    <source>
        <dbReference type="HAMAP-Rule" id="MF_01103"/>
    </source>
</evidence>
<comment type="subcellular location">
    <subcellularLocation>
        <location evidence="2">Cytoplasm</location>
    </subcellularLocation>
</comment>
<dbReference type="EMBL" id="ABWK02000012">
    <property type="protein sequence ID" value="EEX69275.1"/>
    <property type="molecule type" value="Genomic_DNA"/>
</dbReference>
<evidence type="ECO:0000313" key="3">
    <source>
        <dbReference type="EMBL" id="EEX69275.1"/>
    </source>
</evidence>
<evidence type="ECO:0000313" key="4">
    <source>
        <dbReference type="Proteomes" id="UP000003671"/>
    </source>
</evidence>
<dbReference type="GeneID" id="93481390"/>
<dbReference type="GO" id="GO:0005737">
    <property type="term" value="C:cytoplasm"/>
    <property type="evidence" value="ECO:0007669"/>
    <property type="project" value="UniProtKB-SubCell"/>
</dbReference>
<dbReference type="HAMAP" id="MF_01103">
    <property type="entry name" value="UPF0291"/>
    <property type="match status" value="1"/>
</dbReference>
<dbReference type="HOGENOM" id="CLU_173137_2_1_9"/>
<dbReference type="RefSeq" id="WP_005840929.1">
    <property type="nucleotide sequence ID" value="NZ_GG697141.2"/>
</dbReference>
<reference evidence="3" key="1">
    <citation type="submission" date="2009-09" db="EMBL/GenBank/DDBJ databases">
        <authorList>
            <person name="Weinstock G."/>
            <person name="Sodergren E."/>
            <person name="Clifton S."/>
            <person name="Fulton L."/>
            <person name="Fulton B."/>
            <person name="Courtney L."/>
            <person name="Fronick C."/>
            <person name="Harrison M."/>
            <person name="Strong C."/>
            <person name="Farmer C."/>
            <person name="Delahaunty K."/>
            <person name="Markovic C."/>
            <person name="Hall O."/>
            <person name="Minx P."/>
            <person name="Tomlinson C."/>
            <person name="Mitreva M."/>
            <person name="Nelson J."/>
            <person name="Hou S."/>
            <person name="Wollam A."/>
            <person name="Pepin K.H."/>
            <person name="Johnson M."/>
            <person name="Bhonagiri V."/>
            <person name="Nash W.E."/>
            <person name="Warren W."/>
            <person name="Chinwalla A."/>
            <person name="Mardis E.R."/>
            <person name="Wilson R.K."/>
        </authorList>
    </citation>
    <scope>NUCLEOTIDE SEQUENCE [LARGE SCALE GENOMIC DNA]</scope>
    <source>
        <strain evidence="3">DSM 20544</strain>
    </source>
</reference>
<dbReference type="SUPFAM" id="SSF158221">
    <property type="entry name" value="YnzC-like"/>
    <property type="match status" value="1"/>
</dbReference>
<comment type="similarity">
    <text evidence="2">Belongs to the UPF0291 family.</text>
</comment>
<dbReference type="AlphaFoldDB" id="C9KMB0"/>
<comment type="caution">
    <text evidence="3">The sequence shown here is derived from an EMBL/GenBank/DDBJ whole genome shotgun (WGS) entry which is preliminary data.</text>
</comment>
<accession>C9KMB0</accession>
<keyword evidence="1 2" id="KW-0963">Cytoplasm</keyword>
<dbReference type="Pfam" id="PF05979">
    <property type="entry name" value="DUF896"/>
    <property type="match status" value="1"/>
</dbReference>
<name>C9KMB0_9FIRM</name>
<protein>
    <recommendedName>
        <fullName evidence="2">UPF0291 protein MITSMUL_04347</fullName>
    </recommendedName>
</protein>
<dbReference type="Gene3D" id="1.10.287.540">
    <property type="entry name" value="Helix hairpin bin"/>
    <property type="match status" value="1"/>
</dbReference>
<dbReference type="PANTHER" id="PTHR37300">
    <property type="entry name" value="UPF0291 PROTEIN CBO2609/CLC_2481"/>
    <property type="match status" value="1"/>
</dbReference>
<dbReference type="Proteomes" id="UP000003671">
    <property type="component" value="Unassembled WGS sequence"/>
</dbReference>